<evidence type="ECO:0000313" key="2">
    <source>
        <dbReference type="Proteomes" id="UP000735302"/>
    </source>
</evidence>
<comment type="caution">
    <text evidence="1">The sequence shown here is derived from an EMBL/GenBank/DDBJ whole genome shotgun (WGS) entry which is preliminary data.</text>
</comment>
<dbReference type="EMBL" id="BLXT01007982">
    <property type="protein sequence ID" value="GFO44620.1"/>
    <property type="molecule type" value="Genomic_DNA"/>
</dbReference>
<accession>A0AAV4DKF2</accession>
<gene>
    <name evidence="1" type="ORF">PoB_007112500</name>
</gene>
<protein>
    <submittedName>
        <fullName evidence="1">Uncharacterized protein</fullName>
    </submittedName>
</protein>
<organism evidence="1 2">
    <name type="scientific">Plakobranchus ocellatus</name>
    <dbReference type="NCBI Taxonomy" id="259542"/>
    <lineage>
        <taxon>Eukaryota</taxon>
        <taxon>Metazoa</taxon>
        <taxon>Spiralia</taxon>
        <taxon>Lophotrochozoa</taxon>
        <taxon>Mollusca</taxon>
        <taxon>Gastropoda</taxon>
        <taxon>Heterobranchia</taxon>
        <taxon>Euthyneura</taxon>
        <taxon>Panpulmonata</taxon>
        <taxon>Sacoglossa</taxon>
        <taxon>Placobranchoidea</taxon>
        <taxon>Plakobranchidae</taxon>
        <taxon>Plakobranchus</taxon>
    </lineage>
</organism>
<evidence type="ECO:0000313" key="1">
    <source>
        <dbReference type="EMBL" id="GFO44620.1"/>
    </source>
</evidence>
<name>A0AAV4DKF2_9GAST</name>
<sequence length="350" mass="37739">MPEVEEVDDACADSSGRFIITDNGFGPHQESDIPNSTTYFYNVTVAAIGATSINSTVLNTTLASPTTASVLETILHNLTTSVLSTPLNLKIYPKETTVSPAVTVNSAAKSISSTYEQLESSTSSLALARNSVLFSSTTVTNNSHNLLNTSSKDLGLASSITTSLEYLLQNVPNVTADFHLTLEEVNSTNFDLHDSLSTSNRVHGSHAVPDDTVTEVLNEKTDNIRMVSHDALNPVKDKIDSKSIESDVLSILPTPNNISSSMGALASLYLNLTTSYASIPDHGFTSIGYDSALINLSETVSDTLECRKDFILLRTGLQRTEVRFFAKSLFETSFVRNFVGTIMIVSPSFC</sequence>
<dbReference type="Proteomes" id="UP000735302">
    <property type="component" value="Unassembled WGS sequence"/>
</dbReference>
<proteinExistence type="predicted"/>
<reference evidence="1 2" key="1">
    <citation type="journal article" date="2021" name="Elife">
        <title>Chloroplast acquisition without the gene transfer in kleptoplastic sea slugs, Plakobranchus ocellatus.</title>
        <authorList>
            <person name="Maeda T."/>
            <person name="Takahashi S."/>
            <person name="Yoshida T."/>
            <person name="Shimamura S."/>
            <person name="Takaki Y."/>
            <person name="Nagai Y."/>
            <person name="Toyoda A."/>
            <person name="Suzuki Y."/>
            <person name="Arimoto A."/>
            <person name="Ishii H."/>
            <person name="Satoh N."/>
            <person name="Nishiyama T."/>
            <person name="Hasebe M."/>
            <person name="Maruyama T."/>
            <person name="Minagawa J."/>
            <person name="Obokata J."/>
            <person name="Shigenobu S."/>
        </authorList>
    </citation>
    <scope>NUCLEOTIDE SEQUENCE [LARGE SCALE GENOMIC DNA]</scope>
</reference>
<dbReference type="AlphaFoldDB" id="A0AAV4DKF2"/>
<keyword evidence="2" id="KW-1185">Reference proteome</keyword>